<evidence type="ECO:0000313" key="3">
    <source>
        <dbReference type="Proteomes" id="UP001152759"/>
    </source>
</evidence>
<feature type="compositionally biased region" description="Basic residues" evidence="1">
    <location>
        <begin position="262"/>
        <end position="271"/>
    </location>
</feature>
<evidence type="ECO:0000256" key="1">
    <source>
        <dbReference type="SAM" id="MobiDB-lite"/>
    </source>
</evidence>
<evidence type="ECO:0000313" key="2">
    <source>
        <dbReference type="EMBL" id="CAH0393214.1"/>
    </source>
</evidence>
<dbReference type="PANTHER" id="PTHR46940:SF1">
    <property type="entry name" value="NKAP DOMAIN CONTAINING 1"/>
    <property type="match status" value="1"/>
</dbReference>
<feature type="compositionally biased region" description="Basic and acidic residues" evidence="1">
    <location>
        <begin position="1"/>
        <end position="20"/>
    </location>
</feature>
<feature type="compositionally biased region" description="Low complexity" evidence="1">
    <location>
        <begin position="129"/>
        <end position="166"/>
    </location>
</feature>
<reference evidence="2" key="1">
    <citation type="submission" date="2021-12" db="EMBL/GenBank/DDBJ databases">
        <authorList>
            <person name="King R."/>
        </authorList>
    </citation>
    <scope>NUCLEOTIDE SEQUENCE</scope>
</reference>
<dbReference type="InterPro" id="IPR043407">
    <property type="entry name" value="Nkap_D1"/>
</dbReference>
<name>A0A9P0F7R0_BEMTA</name>
<feature type="compositionally biased region" description="Pro residues" evidence="1">
    <location>
        <begin position="225"/>
        <end position="234"/>
    </location>
</feature>
<dbReference type="PANTHER" id="PTHR46940">
    <property type="entry name" value="NKAP DOMAIN-CONTAINING 1"/>
    <property type="match status" value="1"/>
</dbReference>
<keyword evidence="3" id="KW-1185">Reference proteome</keyword>
<feature type="compositionally biased region" description="Basic and acidic residues" evidence="1">
    <location>
        <begin position="204"/>
        <end position="221"/>
    </location>
</feature>
<proteinExistence type="predicted"/>
<accession>A0A9P0F7R0</accession>
<feature type="compositionally biased region" description="Low complexity" evidence="1">
    <location>
        <begin position="182"/>
        <end position="201"/>
    </location>
</feature>
<dbReference type="KEGG" id="btab:109038118"/>
<dbReference type="OrthoDB" id="8197488at2759"/>
<organism evidence="2 3">
    <name type="scientific">Bemisia tabaci</name>
    <name type="common">Sweetpotato whitefly</name>
    <name type="synonym">Aleurodes tabaci</name>
    <dbReference type="NCBI Taxonomy" id="7038"/>
    <lineage>
        <taxon>Eukaryota</taxon>
        <taxon>Metazoa</taxon>
        <taxon>Ecdysozoa</taxon>
        <taxon>Arthropoda</taxon>
        <taxon>Hexapoda</taxon>
        <taxon>Insecta</taxon>
        <taxon>Pterygota</taxon>
        <taxon>Neoptera</taxon>
        <taxon>Paraneoptera</taxon>
        <taxon>Hemiptera</taxon>
        <taxon>Sternorrhyncha</taxon>
        <taxon>Aleyrodoidea</taxon>
        <taxon>Aleyrodidae</taxon>
        <taxon>Aleyrodinae</taxon>
        <taxon>Bemisia</taxon>
    </lineage>
</organism>
<feature type="compositionally biased region" description="Basic and acidic residues" evidence="1">
    <location>
        <begin position="59"/>
        <end position="70"/>
    </location>
</feature>
<gene>
    <name evidence="2" type="ORF">BEMITA_LOCUS11639</name>
</gene>
<feature type="region of interest" description="Disordered" evidence="1">
    <location>
        <begin position="1"/>
        <end position="304"/>
    </location>
</feature>
<dbReference type="Proteomes" id="UP001152759">
    <property type="component" value="Chromosome 7"/>
</dbReference>
<dbReference type="Pfam" id="PF15692">
    <property type="entry name" value="NKAP"/>
    <property type="match status" value="1"/>
</dbReference>
<sequence length="412" mass="48092">MSSRRSREREKTRLRMDEYSGKSSGRRGLASPPRRRELDNMMKKARKDNGSQSQYWNKKLLEVEEKDPNRWRHTGFKKMYVDKEKRGSSHSRSPLSPMGRNSYTRSPPGRLRSPVPRPRSPSAKPPRSPIARARSPVARARSPVPRARSPVPRARSPVPRARSPVARVRKLSSPPARRRSESGSSGSLSSCSDSHCSVCSPKPKSRERVRKERLPPKEPRLRPRSPLPRPPPPRSRSRSFSVPRSSVRPDPRLRAQNEKLKEKQRKSKQKKRDRERSLFKPRPIKTESNSDDSSSPSPQPRMTLSERFGRMAQWSIDRDLEHHRNLKITSGDQFTVEMDSPPSPFPGPSSAALAEGSWDDVRTRYAYYKKQGYLRDLSLSDYVKWEEWWYKYQDWLDNERCRRRYQLLRKRH</sequence>
<feature type="compositionally biased region" description="Pro residues" evidence="1">
    <location>
        <begin position="115"/>
        <end position="128"/>
    </location>
</feature>
<feature type="compositionally biased region" description="Polar residues" evidence="1">
    <location>
        <begin position="90"/>
        <end position="104"/>
    </location>
</feature>
<protein>
    <submittedName>
        <fullName evidence="2">Uncharacterized protein</fullName>
    </submittedName>
</protein>
<feature type="compositionally biased region" description="Low complexity" evidence="1">
    <location>
        <begin position="105"/>
        <end position="114"/>
    </location>
</feature>
<dbReference type="EMBL" id="OU963868">
    <property type="protein sequence ID" value="CAH0393214.1"/>
    <property type="molecule type" value="Genomic_DNA"/>
</dbReference>
<dbReference type="AlphaFoldDB" id="A0A9P0F7R0"/>
<feature type="compositionally biased region" description="Basic and acidic residues" evidence="1">
    <location>
        <begin position="247"/>
        <end position="261"/>
    </location>
</feature>